<dbReference type="PANTHER" id="PTHR39157:SF1">
    <property type="entry name" value="DOXX FAMILY PROTEIN"/>
    <property type="match status" value="1"/>
</dbReference>
<accession>A0A8J3ELV5</accession>
<gene>
    <name evidence="2" type="ORF">GCM10007096_16050</name>
</gene>
<reference evidence="2" key="1">
    <citation type="journal article" date="2014" name="Int. J. Syst. Evol. Microbiol.">
        <title>Complete genome sequence of Corynebacterium casei LMG S-19264T (=DSM 44701T), isolated from a smear-ripened cheese.</title>
        <authorList>
            <consortium name="US DOE Joint Genome Institute (JGI-PGF)"/>
            <person name="Walter F."/>
            <person name="Albersmeier A."/>
            <person name="Kalinowski J."/>
            <person name="Ruckert C."/>
        </authorList>
    </citation>
    <scope>NUCLEOTIDE SEQUENCE</scope>
    <source>
        <strain evidence="2">CGMCC 1.12777</strain>
    </source>
</reference>
<keyword evidence="1" id="KW-0472">Membrane</keyword>
<organism evidence="2 3">
    <name type="scientific">Pullulanibacillus pueri</name>
    <dbReference type="NCBI Taxonomy" id="1437324"/>
    <lineage>
        <taxon>Bacteria</taxon>
        <taxon>Bacillati</taxon>
        <taxon>Bacillota</taxon>
        <taxon>Bacilli</taxon>
        <taxon>Bacillales</taxon>
        <taxon>Sporolactobacillaceae</taxon>
        <taxon>Pullulanibacillus</taxon>
    </lineage>
</organism>
<comment type="caution">
    <text evidence="2">The sequence shown here is derived from an EMBL/GenBank/DDBJ whole genome shotgun (WGS) entry which is preliminary data.</text>
</comment>
<evidence type="ECO:0000313" key="2">
    <source>
        <dbReference type="EMBL" id="GGH80117.1"/>
    </source>
</evidence>
<name>A0A8J3ELV5_9BACL</name>
<feature type="transmembrane region" description="Helical" evidence="1">
    <location>
        <begin position="39"/>
        <end position="65"/>
    </location>
</feature>
<dbReference type="AlphaFoldDB" id="A0A8J3ELV5"/>
<dbReference type="Proteomes" id="UP000656813">
    <property type="component" value="Unassembled WGS sequence"/>
</dbReference>
<dbReference type="PANTHER" id="PTHR39157">
    <property type="entry name" value="INTEGRAL MEMBRANE PROTEIN-RELATED"/>
    <property type="match status" value="1"/>
</dbReference>
<protein>
    <recommendedName>
        <fullName evidence="4">DoxX family protein</fullName>
    </recommendedName>
</protein>
<reference evidence="2" key="2">
    <citation type="submission" date="2020-09" db="EMBL/GenBank/DDBJ databases">
        <authorList>
            <person name="Sun Q."/>
            <person name="Zhou Y."/>
        </authorList>
    </citation>
    <scope>NUCLEOTIDE SEQUENCE</scope>
    <source>
        <strain evidence="2">CGMCC 1.12777</strain>
    </source>
</reference>
<sequence>MQGATGEHPVVQDWWATILKDFAVPNVHVFNVLVPWGEFFVGLGLILGGVTTFAALMGMVMNYAYLFSGTISTNPQLILLTIFIVVAGYNAGKIGLDFWLSKIVAIRR</sequence>
<evidence type="ECO:0000313" key="3">
    <source>
        <dbReference type="Proteomes" id="UP000656813"/>
    </source>
</evidence>
<dbReference type="EMBL" id="BMFV01000009">
    <property type="protein sequence ID" value="GGH80117.1"/>
    <property type="molecule type" value="Genomic_DNA"/>
</dbReference>
<keyword evidence="1" id="KW-1133">Transmembrane helix</keyword>
<evidence type="ECO:0008006" key="4">
    <source>
        <dbReference type="Google" id="ProtNLM"/>
    </source>
</evidence>
<evidence type="ECO:0000256" key="1">
    <source>
        <dbReference type="SAM" id="Phobius"/>
    </source>
</evidence>
<proteinExistence type="predicted"/>
<dbReference type="GO" id="GO:0016020">
    <property type="term" value="C:membrane"/>
    <property type="evidence" value="ECO:0007669"/>
    <property type="project" value="UniProtKB-SubCell"/>
</dbReference>
<keyword evidence="3" id="KW-1185">Reference proteome</keyword>
<keyword evidence="1" id="KW-0812">Transmembrane</keyword>
<feature type="transmembrane region" description="Helical" evidence="1">
    <location>
        <begin position="77"/>
        <end position="100"/>
    </location>
</feature>